<protein>
    <recommendedName>
        <fullName evidence="3">Flagellar protein FlbD</fullName>
    </recommendedName>
</protein>
<reference evidence="1 2" key="1">
    <citation type="submission" date="2019-10" db="EMBL/GenBank/DDBJ databases">
        <title>New species of Slilvanegrellaceae.</title>
        <authorList>
            <person name="Pitt A."/>
            <person name="Hahn M.W."/>
        </authorList>
    </citation>
    <scope>NUCLEOTIDE SEQUENCE [LARGE SCALE GENOMIC DNA]</scope>
    <source>
        <strain evidence="1 2">SP-Ram-0.45-NSY-1</strain>
    </source>
</reference>
<name>A0A6N6VWL6_9BACT</name>
<sequence>MIQLTRLDGKAIFLNTANIQWIETLPDTTITILSGARIIVREKIEDILNKMDERIKYENSLNLKEKEESLLDRHEIYSQMAENI</sequence>
<dbReference type="PANTHER" id="PTHR39185:SF1">
    <property type="entry name" value="SWARMING MOTILITY PROTEIN SWRD"/>
    <property type="match status" value="1"/>
</dbReference>
<evidence type="ECO:0008006" key="3">
    <source>
        <dbReference type="Google" id="ProtNLM"/>
    </source>
</evidence>
<organism evidence="1 2">
    <name type="scientific">Silvanigrella paludirubra</name>
    <dbReference type="NCBI Taxonomy" id="2499159"/>
    <lineage>
        <taxon>Bacteria</taxon>
        <taxon>Pseudomonadati</taxon>
        <taxon>Bdellovibrionota</taxon>
        <taxon>Oligoflexia</taxon>
        <taxon>Silvanigrellales</taxon>
        <taxon>Silvanigrellaceae</taxon>
        <taxon>Silvanigrella</taxon>
    </lineage>
</organism>
<dbReference type="RefSeq" id="WP_153418217.1">
    <property type="nucleotide sequence ID" value="NZ_WFLM01000001.1"/>
</dbReference>
<accession>A0A6N6VWL6</accession>
<comment type="caution">
    <text evidence="1">The sequence shown here is derived from an EMBL/GenBank/DDBJ whole genome shotgun (WGS) entry which is preliminary data.</text>
</comment>
<dbReference type="Pfam" id="PF06289">
    <property type="entry name" value="FlbD"/>
    <property type="match status" value="1"/>
</dbReference>
<dbReference type="AlphaFoldDB" id="A0A6N6VWL6"/>
<dbReference type="OrthoDB" id="9799862at2"/>
<dbReference type="Proteomes" id="UP000437748">
    <property type="component" value="Unassembled WGS sequence"/>
</dbReference>
<proteinExistence type="predicted"/>
<evidence type="ECO:0000313" key="2">
    <source>
        <dbReference type="Proteomes" id="UP000437748"/>
    </source>
</evidence>
<dbReference type="PANTHER" id="PTHR39185">
    <property type="entry name" value="SWARMING MOTILITY PROTEIN SWRD"/>
    <property type="match status" value="1"/>
</dbReference>
<evidence type="ECO:0000313" key="1">
    <source>
        <dbReference type="EMBL" id="KAB8040701.1"/>
    </source>
</evidence>
<dbReference type="InterPro" id="IPR009384">
    <property type="entry name" value="SwrD-like"/>
</dbReference>
<dbReference type="EMBL" id="WFLM01000001">
    <property type="protein sequence ID" value="KAB8040701.1"/>
    <property type="molecule type" value="Genomic_DNA"/>
</dbReference>
<keyword evidence="2" id="KW-1185">Reference proteome</keyword>
<gene>
    <name evidence="1" type="ORF">GCL60_01895</name>
</gene>